<evidence type="ECO:0000313" key="19">
    <source>
        <dbReference type="EMBL" id="GEU55744.1"/>
    </source>
</evidence>
<dbReference type="GO" id="GO:0005524">
    <property type="term" value="F:ATP binding"/>
    <property type="evidence" value="ECO:0007669"/>
    <property type="project" value="UniProtKB-KW"/>
</dbReference>
<keyword evidence="13" id="KW-0812">Transmembrane</keyword>
<feature type="signal peptide" evidence="14">
    <location>
        <begin position="1"/>
        <end position="23"/>
    </location>
</feature>
<comment type="catalytic activity">
    <reaction evidence="10 11">
        <text>L-seryl-[protein] + ATP = O-phospho-L-seryl-[protein] + ADP + H(+)</text>
        <dbReference type="Rhea" id="RHEA:17989"/>
        <dbReference type="Rhea" id="RHEA-COMP:9863"/>
        <dbReference type="Rhea" id="RHEA-COMP:11604"/>
        <dbReference type="ChEBI" id="CHEBI:15378"/>
        <dbReference type="ChEBI" id="CHEBI:29999"/>
        <dbReference type="ChEBI" id="CHEBI:30616"/>
        <dbReference type="ChEBI" id="CHEBI:83421"/>
        <dbReference type="ChEBI" id="CHEBI:456216"/>
        <dbReference type="EC" id="2.7.11.1"/>
    </reaction>
</comment>
<comment type="caution">
    <text evidence="19">The sequence shown here is derived from an EMBL/GenBank/DDBJ whole genome shotgun (WGS) entry which is preliminary data.</text>
</comment>
<evidence type="ECO:0000256" key="3">
    <source>
        <dbReference type="ARBA" id="ARBA00022729"/>
    </source>
</evidence>
<keyword evidence="13" id="KW-0472">Membrane</keyword>
<dbReference type="EMBL" id="BKCJ010003546">
    <property type="protein sequence ID" value="GEU55744.1"/>
    <property type="molecule type" value="Genomic_DNA"/>
</dbReference>
<feature type="chain" id="PRO_5026996683" description="Receptor-like serine/threonine-protein kinase" evidence="14">
    <location>
        <begin position="24"/>
        <end position="744"/>
    </location>
</feature>
<dbReference type="SUPFAM" id="SSF51110">
    <property type="entry name" value="alpha-D-mannose-specific plant lectins"/>
    <property type="match status" value="1"/>
</dbReference>
<dbReference type="InterPro" id="IPR036426">
    <property type="entry name" value="Bulb-type_lectin_dom_sf"/>
</dbReference>
<keyword evidence="12" id="KW-0245">EGF-like domain</keyword>
<dbReference type="PROSITE" id="PS50026">
    <property type="entry name" value="EGF_3"/>
    <property type="match status" value="1"/>
</dbReference>
<dbReference type="PROSITE" id="PS00108">
    <property type="entry name" value="PROTEIN_KINASE_ST"/>
    <property type="match status" value="1"/>
</dbReference>
<dbReference type="SMART" id="SM00108">
    <property type="entry name" value="B_lectin"/>
    <property type="match status" value="1"/>
</dbReference>
<dbReference type="SMART" id="SM00220">
    <property type="entry name" value="S_TKc"/>
    <property type="match status" value="1"/>
</dbReference>
<evidence type="ECO:0000256" key="13">
    <source>
        <dbReference type="SAM" id="Phobius"/>
    </source>
</evidence>
<protein>
    <recommendedName>
        <fullName evidence="11">Receptor-like serine/threonine-protein kinase</fullName>
        <ecNumber evidence="11">2.7.11.1</ecNumber>
    </recommendedName>
</protein>
<dbReference type="FunFam" id="2.90.10.10:FF:000001">
    <property type="entry name" value="G-type lectin S-receptor-like serine/threonine-protein kinase"/>
    <property type="match status" value="1"/>
</dbReference>
<dbReference type="InterPro" id="IPR001480">
    <property type="entry name" value="Bulb-type_lectin_dom"/>
</dbReference>
<evidence type="ECO:0000259" key="16">
    <source>
        <dbReference type="PROSITE" id="PS50026"/>
    </source>
</evidence>
<dbReference type="PROSITE" id="PS50948">
    <property type="entry name" value="PAN"/>
    <property type="match status" value="1"/>
</dbReference>
<accession>A0A6L2L6E0</accession>
<dbReference type="FunFam" id="1.10.510.10:FF:000060">
    <property type="entry name" value="G-type lectin S-receptor-like serine/threonine-protein kinase"/>
    <property type="match status" value="1"/>
</dbReference>
<dbReference type="Pfam" id="PF00954">
    <property type="entry name" value="S_locus_glycop"/>
    <property type="match status" value="1"/>
</dbReference>
<comment type="catalytic activity">
    <reaction evidence="9 11">
        <text>L-threonyl-[protein] + ATP = O-phospho-L-threonyl-[protein] + ADP + H(+)</text>
        <dbReference type="Rhea" id="RHEA:46608"/>
        <dbReference type="Rhea" id="RHEA-COMP:11060"/>
        <dbReference type="Rhea" id="RHEA-COMP:11605"/>
        <dbReference type="ChEBI" id="CHEBI:15378"/>
        <dbReference type="ChEBI" id="CHEBI:30013"/>
        <dbReference type="ChEBI" id="CHEBI:30616"/>
        <dbReference type="ChEBI" id="CHEBI:61977"/>
        <dbReference type="ChEBI" id="CHEBI:456216"/>
        <dbReference type="EC" id="2.7.11.1"/>
    </reaction>
</comment>
<dbReference type="Gene3D" id="3.50.4.10">
    <property type="entry name" value="Hepatocyte Growth Factor"/>
    <property type="match status" value="1"/>
</dbReference>
<evidence type="ECO:0000256" key="10">
    <source>
        <dbReference type="ARBA" id="ARBA00048679"/>
    </source>
</evidence>
<comment type="caution">
    <text evidence="12">Lacks conserved residue(s) required for the propagation of feature annotation.</text>
</comment>
<keyword evidence="7" id="KW-1015">Disulfide bond</keyword>
<evidence type="ECO:0000256" key="4">
    <source>
        <dbReference type="ARBA" id="ARBA00022741"/>
    </source>
</evidence>
<dbReference type="PANTHER" id="PTHR32444">
    <property type="entry name" value="BULB-TYPE LECTIN DOMAIN-CONTAINING PROTEIN"/>
    <property type="match status" value="1"/>
</dbReference>
<dbReference type="Gene3D" id="1.10.510.10">
    <property type="entry name" value="Transferase(Phosphotransferase) domain 1"/>
    <property type="match status" value="1"/>
</dbReference>
<feature type="domain" description="Protein kinase" evidence="15">
    <location>
        <begin position="434"/>
        <end position="712"/>
    </location>
</feature>
<dbReference type="InterPro" id="IPR024171">
    <property type="entry name" value="SRK-like_kinase"/>
</dbReference>
<sequence length="744" mass="83227">MEKLTILFLYAAVQISILITCAAVDTIAVNQTIKDGDTIISTGGNFEMGFFSPGSSKNRYVGIWYKKISTCTVVWVANTEAPLTNKSGELKVNQGGLELLNGNNTVIWSTNLVSVTTRGLVAQLSDTGNLVLQDQGNIIWESFDYPRDTLLSGMKIRKDLVTGKDIHLTSWKTDDDPSAGPYVLRVVPSGYPQLFEKRSMNPWSRFGPWNGVTFNGMPNLGENSIFTHEFVFNEKEIYYKYELVNDSLVSRMHLSPDGNIRHWNWINRTQSWSVFSTATLDNCATYGICGPYGVCNINNAPACSCMEGFEPQHPEQWNVADWSSGCKRIKPLTCGNGDEDGFRNISGVKFPDTNNSWYNQSMTLGECELACKKNCSCTAYASLDIRNDGSGCLLWFDDLMDVRVYEETEILHIRMPISELTSPTAQKQISSKKKQPIIIVVSAVTGSVLLCLILAMYVAWRKKKVSRKPSPGPVPASDEHYTIDDRNEDTELSSFSFSMISMFTNNFDHDNKLDNSGSTLLDWPRRFRIIHGIARGLLYLHHDSRLRIIHRDMKASNVLLDKDMNPKISDFGLARRFSGYETEANTNRVVGTYGYIPPEYAVHGLFSVKSDVYSFGVLVLEIASGKKNRGYSQEEHNGTLIGHAWRLHREDKSLELVSSSLRPSCVESQVLRSIHIGLLCVQHHPDDRPTMASVVSMLGNENSLPEPKQPAFFAEEGMPELKSFSSAPTLDSVDEITITLLNAR</sequence>
<evidence type="ECO:0000256" key="11">
    <source>
        <dbReference type="PIRNR" id="PIRNR000641"/>
    </source>
</evidence>
<dbReference type="PIRSF" id="PIRSF000641">
    <property type="entry name" value="SRK"/>
    <property type="match status" value="1"/>
</dbReference>
<feature type="domain" description="Bulb-type lectin" evidence="17">
    <location>
        <begin position="24"/>
        <end position="145"/>
    </location>
</feature>
<evidence type="ECO:0000256" key="2">
    <source>
        <dbReference type="ARBA" id="ARBA00022679"/>
    </source>
</evidence>
<keyword evidence="6 11" id="KW-0067">ATP-binding</keyword>
<dbReference type="Pfam" id="PF08276">
    <property type="entry name" value="PAN_2"/>
    <property type="match status" value="1"/>
</dbReference>
<dbReference type="SMART" id="SM00473">
    <property type="entry name" value="PAN_AP"/>
    <property type="match status" value="1"/>
</dbReference>
<keyword evidence="1 11" id="KW-0723">Serine/threonine-protein kinase</keyword>
<keyword evidence="2 11" id="KW-0808">Transferase</keyword>
<evidence type="ECO:0000259" key="17">
    <source>
        <dbReference type="PROSITE" id="PS50927"/>
    </source>
</evidence>
<dbReference type="Gene3D" id="2.90.10.10">
    <property type="entry name" value="Bulb-type lectin domain"/>
    <property type="match status" value="1"/>
</dbReference>
<evidence type="ECO:0000256" key="1">
    <source>
        <dbReference type="ARBA" id="ARBA00022527"/>
    </source>
</evidence>
<dbReference type="InterPro" id="IPR001245">
    <property type="entry name" value="Ser-Thr/Tyr_kinase_cat_dom"/>
</dbReference>
<dbReference type="CDD" id="cd01098">
    <property type="entry name" value="PAN_AP_plant"/>
    <property type="match status" value="1"/>
</dbReference>
<feature type="domain" description="EGF-like" evidence="16">
    <location>
        <begin position="279"/>
        <end position="315"/>
    </location>
</feature>
<dbReference type="AlphaFoldDB" id="A0A6L2L6E0"/>
<keyword evidence="5 11" id="KW-0418">Kinase</keyword>
<evidence type="ECO:0000256" key="8">
    <source>
        <dbReference type="ARBA" id="ARBA00023180"/>
    </source>
</evidence>
<dbReference type="SUPFAM" id="SSF56112">
    <property type="entry name" value="Protein kinase-like (PK-like)"/>
    <property type="match status" value="1"/>
</dbReference>
<name>A0A6L2L6E0_TANCI</name>
<dbReference type="PROSITE" id="PS50927">
    <property type="entry name" value="BULB_LECTIN"/>
    <property type="match status" value="1"/>
</dbReference>
<feature type="transmembrane region" description="Helical" evidence="13">
    <location>
        <begin position="437"/>
        <end position="460"/>
    </location>
</feature>
<dbReference type="PROSITE" id="PS50011">
    <property type="entry name" value="PROTEIN_KINASE_DOM"/>
    <property type="match status" value="1"/>
</dbReference>
<feature type="domain" description="Apple" evidence="18">
    <location>
        <begin position="334"/>
        <end position="409"/>
    </location>
</feature>
<dbReference type="InterPro" id="IPR003609">
    <property type="entry name" value="Pan_app"/>
</dbReference>
<evidence type="ECO:0000256" key="7">
    <source>
        <dbReference type="ARBA" id="ARBA00023157"/>
    </source>
</evidence>
<comment type="similarity">
    <text evidence="11">Belongs to the protein kinase superfamily. Ser/Thr protein kinase family.</text>
</comment>
<keyword evidence="4 11" id="KW-0547">Nucleotide-binding</keyword>
<reference evidence="19" key="1">
    <citation type="journal article" date="2019" name="Sci. Rep.">
        <title>Draft genome of Tanacetum cinerariifolium, the natural source of mosquito coil.</title>
        <authorList>
            <person name="Yamashiro T."/>
            <person name="Shiraishi A."/>
            <person name="Satake H."/>
            <person name="Nakayama K."/>
        </authorList>
    </citation>
    <scope>NUCLEOTIDE SEQUENCE</scope>
</reference>
<evidence type="ECO:0000256" key="9">
    <source>
        <dbReference type="ARBA" id="ARBA00047899"/>
    </source>
</evidence>
<keyword evidence="3 14" id="KW-0732">Signal</keyword>
<keyword evidence="8" id="KW-0325">Glycoprotein</keyword>
<dbReference type="Pfam" id="PF01453">
    <property type="entry name" value="B_lectin"/>
    <property type="match status" value="1"/>
</dbReference>
<dbReference type="InterPro" id="IPR000742">
    <property type="entry name" value="EGF"/>
</dbReference>
<dbReference type="InterPro" id="IPR000858">
    <property type="entry name" value="S_locus_glycoprot_dom"/>
</dbReference>
<dbReference type="PANTHER" id="PTHR32444:SF232">
    <property type="entry name" value="S-LOCUS GLYCOPROTEIN"/>
    <property type="match status" value="1"/>
</dbReference>
<dbReference type="GO" id="GO:0004674">
    <property type="term" value="F:protein serine/threonine kinase activity"/>
    <property type="evidence" value="ECO:0007669"/>
    <property type="project" value="UniProtKB-KW"/>
</dbReference>
<keyword evidence="13" id="KW-1133">Transmembrane helix</keyword>
<dbReference type="EC" id="2.7.11.1" evidence="11"/>
<evidence type="ECO:0000256" key="12">
    <source>
        <dbReference type="PROSITE-ProRule" id="PRU00076"/>
    </source>
</evidence>
<evidence type="ECO:0000256" key="6">
    <source>
        <dbReference type="ARBA" id="ARBA00022840"/>
    </source>
</evidence>
<dbReference type="InterPro" id="IPR008271">
    <property type="entry name" value="Ser/Thr_kinase_AS"/>
</dbReference>
<dbReference type="GO" id="GO:0048544">
    <property type="term" value="P:recognition of pollen"/>
    <property type="evidence" value="ECO:0007669"/>
    <property type="project" value="InterPro"/>
</dbReference>
<evidence type="ECO:0000256" key="5">
    <source>
        <dbReference type="ARBA" id="ARBA00022777"/>
    </source>
</evidence>
<proteinExistence type="inferred from homology"/>
<evidence type="ECO:0000259" key="18">
    <source>
        <dbReference type="PROSITE" id="PS50948"/>
    </source>
</evidence>
<dbReference type="InterPro" id="IPR000719">
    <property type="entry name" value="Prot_kinase_dom"/>
</dbReference>
<dbReference type="Pfam" id="PF07714">
    <property type="entry name" value="PK_Tyr_Ser-Thr"/>
    <property type="match status" value="1"/>
</dbReference>
<organism evidence="19">
    <name type="scientific">Tanacetum cinerariifolium</name>
    <name type="common">Dalmatian daisy</name>
    <name type="synonym">Chrysanthemum cinerariifolium</name>
    <dbReference type="NCBI Taxonomy" id="118510"/>
    <lineage>
        <taxon>Eukaryota</taxon>
        <taxon>Viridiplantae</taxon>
        <taxon>Streptophyta</taxon>
        <taxon>Embryophyta</taxon>
        <taxon>Tracheophyta</taxon>
        <taxon>Spermatophyta</taxon>
        <taxon>Magnoliopsida</taxon>
        <taxon>eudicotyledons</taxon>
        <taxon>Gunneridae</taxon>
        <taxon>Pentapetalae</taxon>
        <taxon>asterids</taxon>
        <taxon>campanulids</taxon>
        <taxon>Asterales</taxon>
        <taxon>Asteraceae</taxon>
        <taxon>Asteroideae</taxon>
        <taxon>Anthemideae</taxon>
        <taxon>Anthemidinae</taxon>
        <taxon>Tanacetum</taxon>
    </lineage>
</organism>
<gene>
    <name evidence="19" type="ORF">Tci_027722</name>
</gene>
<evidence type="ECO:0000256" key="14">
    <source>
        <dbReference type="SAM" id="SignalP"/>
    </source>
</evidence>
<evidence type="ECO:0000259" key="15">
    <source>
        <dbReference type="PROSITE" id="PS50011"/>
    </source>
</evidence>
<dbReference type="CDD" id="cd00028">
    <property type="entry name" value="B_lectin"/>
    <property type="match status" value="1"/>
</dbReference>
<dbReference type="InterPro" id="IPR011009">
    <property type="entry name" value="Kinase-like_dom_sf"/>
</dbReference>